<dbReference type="EMBL" id="CP002453">
    <property type="protein sequence ID" value="ADV48329.1"/>
    <property type="molecule type" value="Genomic_DNA"/>
</dbReference>
<dbReference type="eggNOG" id="ENOG50311AM">
    <property type="taxonomic scope" value="Bacteria"/>
</dbReference>
<proteinExistence type="predicted"/>
<keyword evidence="1" id="KW-1133">Transmembrane helix</keyword>
<reference evidence="2 3" key="1">
    <citation type="journal article" date="2010" name="Stand. Genomic Sci.">
        <title>Complete genome sequence of Cellulophaga algicola type strain (IC166).</title>
        <authorList>
            <person name="Abt B."/>
            <person name="Lu M."/>
            <person name="Misra M."/>
            <person name="Han C."/>
            <person name="Nolan M."/>
            <person name="Lucas S."/>
            <person name="Hammon N."/>
            <person name="Deshpande S."/>
            <person name="Cheng J.F."/>
            <person name="Tapia R."/>
            <person name="Goodwin L."/>
            <person name="Pitluck S."/>
            <person name="Liolios K."/>
            <person name="Pagani I."/>
            <person name="Ivanova N."/>
            <person name="Mavromatis K."/>
            <person name="Ovchinikova G."/>
            <person name="Pati A."/>
            <person name="Chen A."/>
            <person name="Palaniappan K."/>
            <person name="Land M."/>
            <person name="Hauser L."/>
            <person name="Chang Y.J."/>
            <person name="Jeffries C.D."/>
            <person name="Detter J.C."/>
            <person name="Brambilla E."/>
            <person name="Rohde M."/>
            <person name="Tindall B.J."/>
            <person name="Goker M."/>
            <person name="Woyke T."/>
            <person name="Bristow J."/>
            <person name="Eisen J.A."/>
            <person name="Markowitz V."/>
            <person name="Hugenholtz P."/>
            <person name="Kyrpides N.C."/>
            <person name="Klenk H.P."/>
            <person name="Lapidus A."/>
        </authorList>
    </citation>
    <scope>NUCLEOTIDE SEQUENCE [LARGE SCALE GENOMIC DNA]</scope>
    <source>
        <strain evidence="3">DSM 14237 / IC166 / ACAM 630</strain>
    </source>
</reference>
<dbReference type="RefSeq" id="WP_013549816.1">
    <property type="nucleotide sequence ID" value="NC_014934.1"/>
</dbReference>
<keyword evidence="1" id="KW-0472">Membrane</keyword>
<accession>E6X518</accession>
<dbReference type="HOGENOM" id="CLU_1072371_0_0_10"/>
<dbReference type="KEGG" id="cao:Celal_1004"/>
<dbReference type="AlphaFoldDB" id="E6X518"/>
<name>E6X518_CELAD</name>
<evidence type="ECO:0000313" key="2">
    <source>
        <dbReference type="EMBL" id="ADV48329.1"/>
    </source>
</evidence>
<evidence type="ECO:0000256" key="1">
    <source>
        <dbReference type="SAM" id="Phobius"/>
    </source>
</evidence>
<protein>
    <submittedName>
        <fullName evidence="2">Uncharacterized protein</fullName>
    </submittedName>
</protein>
<sequence length="259" mass="30863">MVYVRLKTTNQQAFSMIVFGHNNFKIKSFSPRELGIPENPGDQRITLEVRQRYFHLFWIPFFPIGKAYVVRKEGDSNMYEMPLELQHLLSQRDDIKTPWYSFALIFLALFIGVSFFGNEKMKDIKWENRFYAEQADQKMQVKYPTTGDYYKFKAFECSDTNSRPAEIIVKVIAYDEDSIEFSSAYMNILDSNQYSYSIQSEINKNLDYRYNSFELKKEDIMNSFLKEYRDYGDDVVLKDMNWCYVFKGMDREKLDVAQN</sequence>
<keyword evidence="3" id="KW-1185">Reference proteome</keyword>
<dbReference type="Proteomes" id="UP000008634">
    <property type="component" value="Chromosome"/>
</dbReference>
<organism evidence="2 3">
    <name type="scientific">Cellulophaga algicola (strain DSM 14237 / IC166 / ACAM 630)</name>
    <dbReference type="NCBI Taxonomy" id="688270"/>
    <lineage>
        <taxon>Bacteria</taxon>
        <taxon>Pseudomonadati</taxon>
        <taxon>Bacteroidota</taxon>
        <taxon>Flavobacteriia</taxon>
        <taxon>Flavobacteriales</taxon>
        <taxon>Flavobacteriaceae</taxon>
        <taxon>Cellulophaga</taxon>
    </lineage>
</organism>
<evidence type="ECO:0000313" key="3">
    <source>
        <dbReference type="Proteomes" id="UP000008634"/>
    </source>
</evidence>
<gene>
    <name evidence="2" type="ordered locus">Celal_1004</name>
</gene>
<keyword evidence="1" id="KW-0812">Transmembrane</keyword>
<feature type="transmembrane region" description="Helical" evidence="1">
    <location>
        <begin position="53"/>
        <end position="70"/>
    </location>
</feature>
<feature type="transmembrane region" description="Helical" evidence="1">
    <location>
        <begin position="99"/>
        <end position="117"/>
    </location>
</feature>